<comment type="caution">
    <text evidence="4">The sequence shown here is derived from an EMBL/GenBank/DDBJ whole genome shotgun (WGS) entry which is preliminary data.</text>
</comment>
<dbReference type="EMBL" id="JBDJNQ010000003">
    <property type="protein sequence ID" value="MEN5377118.1"/>
    <property type="molecule type" value="Genomic_DNA"/>
</dbReference>
<proteinExistence type="predicted"/>
<feature type="signal peptide" evidence="2">
    <location>
        <begin position="1"/>
        <end position="23"/>
    </location>
</feature>
<feature type="domain" description="Mannosyl-glycoprotein endo-beta-N-acetylglucosamidase-like" evidence="3">
    <location>
        <begin position="21"/>
        <end position="161"/>
    </location>
</feature>
<sequence length="175" mass="19569">MNFKTLKNYVAVLILIVSSYATASAQSNQFYIDKYSPVAQEMMQEHGVPASVILAIAMHESAHGNSKIAKNLNNHFGIKGKNNSKVINSAYKGYKSVLDSYNDFISLVKRKKTTTPLFEENRGQNYKAWVGALAKAGYSRTKDWSAKVIKTIEMYDLDSFDKNPTTISRKLTASK</sequence>
<dbReference type="InterPro" id="IPR002901">
    <property type="entry name" value="MGlyc_endo_b_GlcNAc-like_dom"/>
</dbReference>
<keyword evidence="2" id="KW-0732">Signal</keyword>
<dbReference type="Pfam" id="PF01832">
    <property type="entry name" value="Glucosaminidase"/>
    <property type="match status" value="1"/>
</dbReference>
<dbReference type="PANTHER" id="PTHR33308:SF9">
    <property type="entry name" value="PEPTIDOGLYCAN HYDROLASE FLGJ"/>
    <property type="match status" value="1"/>
</dbReference>
<dbReference type="SMART" id="SM00047">
    <property type="entry name" value="LYZ2"/>
    <property type="match status" value="1"/>
</dbReference>
<keyword evidence="5" id="KW-1185">Reference proteome</keyword>
<evidence type="ECO:0000256" key="1">
    <source>
        <dbReference type="ARBA" id="ARBA00022801"/>
    </source>
</evidence>
<feature type="chain" id="PRO_5047025183" evidence="2">
    <location>
        <begin position="24"/>
        <end position="175"/>
    </location>
</feature>
<dbReference type="PANTHER" id="PTHR33308">
    <property type="entry name" value="PEPTIDOGLYCAN HYDROLASE FLGJ"/>
    <property type="match status" value="1"/>
</dbReference>
<gene>
    <name evidence="4" type="ORF">ABE541_07595</name>
</gene>
<evidence type="ECO:0000313" key="4">
    <source>
        <dbReference type="EMBL" id="MEN5377118.1"/>
    </source>
</evidence>
<keyword evidence="1" id="KW-0378">Hydrolase</keyword>
<organism evidence="4 5">
    <name type="scientific">Sphingobacterium kitahiroshimense</name>
    <dbReference type="NCBI Taxonomy" id="470446"/>
    <lineage>
        <taxon>Bacteria</taxon>
        <taxon>Pseudomonadati</taxon>
        <taxon>Bacteroidota</taxon>
        <taxon>Sphingobacteriia</taxon>
        <taxon>Sphingobacteriales</taxon>
        <taxon>Sphingobacteriaceae</taxon>
        <taxon>Sphingobacterium</taxon>
    </lineage>
</organism>
<evidence type="ECO:0000259" key="3">
    <source>
        <dbReference type="SMART" id="SM00047"/>
    </source>
</evidence>
<protein>
    <submittedName>
        <fullName evidence="4">Glucosaminidase domain-containing protein</fullName>
    </submittedName>
</protein>
<dbReference type="Proteomes" id="UP001409291">
    <property type="component" value="Unassembled WGS sequence"/>
</dbReference>
<dbReference type="InterPro" id="IPR051056">
    <property type="entry name" value="Glycosyl_Hydrolase_73"/>
</dbReference>
<accession>A0ABV0BSW6</accession>
<name>A0ABV0BSW6_9SPHI</name>
<dbReference type="RefSeq" id="WP_021189273.1">
    <property type="nucleotide sequence ID" value="NZ_JAOQNK010000001.1"/>
</dbReference>
<dbReference type="SUPFAM" id="SSF53955">
    <property type="entry name" value="Lysozyme-like"/>
    <property type="match status" value="1"/>
</dbReference>
<dbReference type="InterPro" id="IPR023346">
    <property type="entry name" value="Lysozyme-like_dom_sf"/>
</dbReference>
<evidence type="ECO:0000256" key="2">
    <source>
        <dbReference type="SAM" id="SignalP"/>
    </source>
</evidence>
<reference evidence="4 5" key="1">
    <citation type="submission" date="2024-04" db="EMBL/GenBank/DDBJ databases">
        <title>WGS of bacteria from Torrens River.</title>
        <authorList>
            <person name="Wyrsch E.R."/>
            <person name="Drigo B."/>
        </authorList>
    </citation>
    <scope>NUCLEOTIDE SEQUENCE [LARGE SCALE GENOMIC DNA]</scope>
    <source>
        <strain evidence="4 5">TWI391</strain>
    </source>
</reference>
<evidence type="ECO:0000313" key="5">
    <source>
        <dbReference type="Proteomes" id="UP001409291"/>
    </source>
</evidence>
<dbReference type="Gene3D" id="1.10.530.10">
    <property type="match status" value="1"/>
</dbReference>